<name>A0A381RUQ3_9ZZZZ</name>
<feature type="non-terminal residue" evidence="1">
    <location>
        <position position="1"/>
    </location>
</feature>
<dbReference type="AlphaFoldDB" id="A0A381RUQ3"/>
<dbReference type="EMBL" id="UINC01002077">
    <property type="protein sequence ID" value="SUZ92653.1"/>
    <property type="molecule type" value="Genomic_DNA"/>
</dbReference>
<organism evidence="1">
    <name type="scientific">marine metagenome</name>
    <dbReference type="NCBI Taxonomy" id="408172"/>
    <lineage>
        <taxon>unclassified sequences</taxon>
        <taxon>metagenomes</taxon>
        <taxon>ecological metagenomes</taxon>
    </lineage>
</organism>
<accession>A0A381RUQ3</accession>
<evidence type="ECO:0000313" key="1">
    <source>
        <dbReference type="EMBL" id="SUZ92653.1"/>
    </source>
</evidence>
<gene>
    <name evidence="1" type="ORF">METZ01_LOCUS45507</name>
</gene>
<protein>
    <submittedName>
        <fullName evidence="1">Uncharacterized protein</fullName>
    </submittedName>
</protein>
<reference evidence="1" key="1">
    <citation type="submission" date="2018-05" db="EMBL/GenBank/DDBJ databases">
        <authorList>
            <person name="Lanie J.A."/>
            <person name="Ng W.-L."/>
            <person name="Kazmierczak K.M."/>
            <person name="Andrzejewski T.M."/>
            <person name="Davidsen T.M."/>
            <person name="Wayne K.J."/>
            <person name="Tettelin H."/>
            <person name="Glass J.I."/>
            <person name="Rusch D."/>
            <person name="Podicherti R."/>
            <person name="Tsui H.-C.T."/>
            <person name="Winkler M.E."/>
        </authorList>
    </citation>
    <scope>NUCLEOTIDE SEQUENCE</scope>
</reference>
<proteinExistence type="predicted"/>
<sequence>VTVQSGPYGTQSGHQCWYQVGVFALDQFDERERLETSDLDRVVGLGHPPLGLLLNRCLDLSPIGLLETVGQRRGVVFT</sequence>